<dbReference type="EMBL" id="CP012752">
    <property type="protein sequence ID" value="ALG12260.1"/>
    <property type="molecule type" value="Genomic_DNA"/>
</dbReference>
<reference evidence="1 2" key="1">
    <citation type="submission" date="2015-07" db="EMBL/GenBank/DDBJ databases">
        <title>Genome sequencing of Kibdelosporangium phytohabitans.</title>
        <authorList>
            <person name="Qin S."/>
            <person name="Xing K."/>
        </authorList>
    </citation>
    <scope>NUCLEOTIDE SEQUENCE [LARGE SCALE GENOMIC DNA]</scope>
    <source>
        <strain evidence="1 2">KLBMP1111</strain>
    </source>
</reference>
<organism evidence="1 2">
    <name type="scientific">Kibdelosporangium phytohabitans</name>
    <dbReference type="NCBI Taxonomy" id="860235"/>
    <lineage>
        <taxon>Bacteria</taxon>
        <taxon>Bacillati</taxon>
        <taxon>Actinomycetota</taxon>
        <taxon>Actinomycetes</taxon>
        <taxon>Pseudonocardiales</taxon>
        <taxon>Pseudonocardiaceae</taxon>
        <taxon>Kibdelosporangium</taxon>
    </lineage>
</organism>
<evidence type="ECO:0000313" key="2">
    <source>
        <dbReference type="Proteomes" id="UP000063699"/>
    </source>
</evidence>
<keyword evidence="2" id="KW-1185">Reference proteome</keyword>
<dbReference type="Proteomes" id="UP000063699">
    <property type="component" value="Chromosome"/>
</dbReference>
<dbReference type="AlphaFoldDB" id="A0A0N9IC44"/>
<name>A0A0N9IC44_9PSEU</name>
<sequence length="64" mass="6545">MVMEGLAHCPPVDPELLTELVHGRTGPVASDEPLDLLLVELPRSVGVADLVVSDGVESSGPAAS</sequence>
<protein>
    <submittedName>
        <fullName evidence="1">Uncharacterized protein</fullName>
    </submittedName>
</protein>
<accession>A0A0N9IC44</accession>
<dbReference type="KEGG" id="kphy:AOZ06_40200"/>
<evidence type="ECO:0000313" key="1">
    <source>
        <dbReference type="EMBL" id="ALG12260.1"/>
    </source>
</evidence>
<gene>
    <name evidence="1" type="ORF">AOZ06_40200</name>
</gene>
<proteinExistence type="predicted"/>